<evidence type="ECO:0000256" key="2">
    <source>
        <dbReference type="ARBA" id="ARBA00022679"/>
    </source>
</evidence>
<dbReference type="Gene3D" id="3.40.50.150">
    <property type="entry name" value="Vaccinia Virus protein VP39"/>
    <property type="match status" value="1"/>
</dbReference>
<keyword evidence="1 5" id="KW-0489">Methyltransferase</keyword>
<dbReference type="PANTHER" id="PTHR43464:SF19">
    <property type="entry name" value="UBIQUINONE BIOSYNTHESIS O-METHYLTRANSFERASE, MITOCHONDRIAL"/>
    <property type="match status" value="1"/>
</dbReference>
<evidence type="ECO:0000259" key="4">
    <source>
        <dbReference type="Pfam" id="PF08241"/>
    </source>
</evidence>
<dbReference type="GO" id="GO:0008757">
    <property type="term" value="F:S-adenosylmethionine-dependent methyltransferase activity"/>
    <property type="evidence" value="ECO:0007669"/>
    <property type="project" value="InterPro"/>
</dbReference>
<dbReference type="PATRIC" id="fig|582475.4.peg.1460"/>
<dbReference type="InterPro" id="IPR029063">
    <property type="entry name" value="SAM-dependent_MTases_sf"/>
</dbReference>
<evidence type="ECO:0000313" key="5">
    <source>
        <dbReference type="EMBL" id="KMY32357.1"/>
    </source>
</evidence>
<dbReference type="AlphaFoldDB" id="A0A0K9FDN0"/>
<dbReference type="OrthoDB" id="9791837at2"/>
<dbReference type="PANTHER" id="PTHR43464">
    <property type="entry name" value="METHYLTRANSFERASE"/>
    <property type="match status" value="1"/>
</dbReference>
<organism evidence="5 6">
    <name type="scientific">Lysinibacillus xylanilyticus</name>
    <dbReference type="NCBI Taxonomy" id="582475"/>
    <lineage>
        <taxon>Bacteria</taxon>
        <taxon>Bacillati</taxon>
        <taxon>Bacillota</taxon>
        <taxon>Bacilli</taxon>
        <taxon>Bacillales</taxon>
        <taxon>Bacillaceae</taxon>
        <taxon>Lysinibacillus</taxon>
    </lineage>
</organism>
<evidence type="ECO:0000256" key="3">
    <source>
        <dbReference type="ARBA" id="ARBA00022691"/>
    </source>
</evidence>
<dbReference type="InterPro" id="IPR013216">
    <property type="entry name" value="Methyltransf_11"/>
</dbReference>
<sequence>MKQNIYDHPEFFHQYQRLRQAPNNYNNLLEQPALKSLLPNLSNLRMLDIGCGMGEFAYFCIENNAQHVTAIDVSKNMLEIAQREHAHPHIDYYLQAIEDYDAAPDSFDCITSSLSLHYIKDFNAVIGKIARMLRPGSIFVFSVEHPIVTARETMEDNWIYDDSGIMSNYAIDNYHDEGLRERTWFVDGVVKYHRSISTIINTLIAHDLTIEKMLEPLPNSQAIEKLPSLEKEHRRPSFLLIRARK</sequence>
<dbReference type="CDD" id="cd02440">
    <property type="entry name" value="AdoMet_MTases"/>
    <property type="match status" value="1"/>
</dbReference>
<proteinExistence type="predicted"/>
<keyword evidence="2 5" id="KW-0808">Transferase</keyword>
<dbReference type="GeneID" id="96598486"/>
<protein>
    <submittedName>
        <fullName evidence="5">Methyltransferase</fullName>
    </submittedName>
</protein>
<feature type="domain" description="Methyltransferase type 11" evidence="4">
    <location>
        <begin position="47"/>
        <end position="141"/>
    </location>
</feature>
<dbReference type="RefSeq" id="WP_049665566.1">
    <property type="nucleotide sequence ID" value="NZ_LFXJ01000005.1"/>
</dbReference>
<evidence type="ECO:0000256" key="1">
    <source>
        <dbReference type="ARBA" id="ARBA00022603"/>
    </source>
</evidence>
<accession>A0A0K9FDN0</accession>
<name>A0A0K9FDN0_9BACI</name>
<reference evidence="6" key="1">
    <citation type="submission" date="2015-07" db="EMBL/GenBank/DDBJ databases">
        <authorList>
            <consortium name="Consortium for Microbial Forensics and Genomics (microFORGE)"/>
            <person name="Knight B.M."/>
            <person name="Roberts D.P."/>
            <person name="Lin D."/>
            <person name="Hari K."/>
            <person name="Fletcher J."/>
            <person name="Melcher U."/>
            <person name="Blagden T."/>
            <person name="Winegar R.A."/>
        </authorList>
    </citation>
    <scope>NUCLEOTIDE SEQUENCE [LARGE SCALE GENOMIC DNA]</scope>
    <source>
        <strain evidence="6">DSM 23493</strain>
    </source>
</reference>
<dbReference type="SUPFAM" id="SSF53335">
    <property type="entry name" value="S-adenosyl-L-methionine-dependent methyltransferases"/>
    <property type="match status" value="1"/>
</dbReference>
<evidence type="ECO:0000313" key="6">
    <source>
        <dbReference type="Proteomes" id="UP000037326"/>
    </source>
</evidence>
<dbReference type="Proteomes" id="UP000037326">
    <property type="component" value="Unassembled WGS sequence"/>
</dbReference>
<gene>
    <name evidence="5" type="ORF">ACZ11_09475</name>
</gene>
<dbReference type="GO" id="GO:0032259">
    <property type="term" value="P:methylation"/>
    <property type="evidence" value="ECO:0007669"/>
    <property type="project" value="UniProtKB-KW"/>
</dbReference>
<keyword evidence="3" id="KW-0949">S-adenosyl-L-methionine</keyword>
<comment type="caution">
    <text evidence="5">The sequence shown here is derived from an EMBL/GenBank/DDBJ whole genome shotgun (WGS) entry which is preliminary data.</text>
</comment>
<dbReference type="Pfam" id="PF08241">
    <property type="entry name" value="Methyltransf_11"/>
    <property type="match status" value="1"/>
</dbReference>
<dbReference type="EMBL" id="LFXJ01000005">
    <property type="protein sequence ID" value="KMY32357.1"/>
    <property type="molecule type" value="Genomic_DNA"/>
</dbReference>